<dbReference type="Proteomes" id="UP000092462">
    <property type="component" value="Unassembled WGS sequence"/>
</dbReference>
<keyword evidence="4" id="KW-0234">DNA repair</keyword>
<evidence type="ECO:0000256" key="3">
    <source>
        <dbReference type="ARBA" id="ARBA00022763"/>
    </source>
</evidence>
<evidence type="ECO:0000313" key="7">
    <source>
        <dbReference type="Proteomes" id="UP000092462"/>
    </source>
</evidence>
<dbReference type="EnsemblMetazoa" id="PPAI004218-RA">
    <property type="protein sequence ID" value="PPAI004218-PA"/>
    <property type="gene ID" value="PPAI004218"/>
</dbReference>
<evidence type="ECO:0008006" key="8">
    <source>
        <dbReference type="Google" id="ProtNLM"/>
    </source>
</evidence>
<dbReference type="PRINTS" id="PR01245">
    <property type="entry name" value="RAD1REC1"/>
</dbReference>
<dbReference type="Gene3D" id="3.70.10.10">
    <property type="match status" value="1"/>
</dbReference>
<dbReference type="PANTHER" id="PTHR10870:SF0">
    <property type="entry name" value="CELL CYCLE CHECKPOINT PROTEIN RAD1"/>
    <property type="match status" value="1"/>
</dbReference>
<comment type="similarity">
    <text evidence="2">Belongs to the rad1 family.</text>
</comment>
<name>A0A1B0D9A6_PHLPP</name>
<dbReference type="AlphaFoldDB" id="A0A1B0D9A6"/>
<sequence>MVNPKEEDIVFGATLHHVKTLRNILKALTIVEDVIFEVDHQGVRITVEEGHCLQASLFMPQEWFAEYYVKPTEDLTQAPISFAVNLTSLTGCLKMTSDDDCKLIIIYCGDIYPLVLAFSGCPDSNIAIEAELKTKIFRDTLNFHHLAMPPDYNRIIMNKASFSDLFSEIDVSSGEIEMLLSPQEPYFLLRATTGKIQAETTVQVAKTSNSFVSFRCTHSLKLKYRSSHIRFANKCLAFAHSVALTVYTTGLLSIEILLVNSNPDTTTARRGSATTLGNIPVDDSSMGVLKYFIT</sequence>
<evidence type="ECO:0000256" key="5">
    <source>
        <dbReference type="ARBA" id="ARBA00023242"/>
    </source>
</evidence>
<dbReference type="GO" id="GO:0006281">
    <property type="term" value="P:DNA repair"/>
    <property type="evidence" value="ECO:0007669"/>
    <property type="project" value="UniProtKB-KW"/>
</dbReference>
<keyword evidence="3" id="KW-0227">DNA damage</keyword>
<reference evidence="6" key="1">
    <citation type="submission" date="2022-08" db="UniProtKB">
        <authorList>
            <consortium name="EnsemblMetazoa"/>
        </authorList>
    </citation>
    <scope>IDENTIFICATION</scope>
    <source>
        <strain evidence="6">Israel</strain>
    </source>
</reference>
<evidence type="ECO:0000313" key="6">
    <source>
        <dbReference type="EnsemblMetazoa" id="PPAI004218-PA"/>
    </source>
</evidence>
<proteinExistence type="inferred from homology"/>
<keyword evidence="7" id="KW-1185">Reference proteome</keyword>
<organism evidence="6 7">
    <name type="scientific">Phlebotomus papatasi</name>
    <name type="common">Sandfly</name>
    <dbReference type="NCBI Taxonomy" id="29031"/>
    <lineage>
        <taxon>Eukaryota</taxon>
        <taxon>Metazoa</taxon>
        <taxon>Ecdysozoa</taxon>
        <taxon>Arthropoda</taxon>
        <taxon>Hexapoda</taxon>
        <taxon>Insecta</taxon>
        <taxon>Pterygota</taxon>
        <taxon>Neoptera</taxon>
        <taxon>Endopterygota</taxon>
        <taxon>Diptera</taxon>
        <taxon>Nematocera</taxon>
        <taxon>Psychodoidea</taxon>
        <taxon>Psychodidae</taxon>
        <taxon>Phlebotomus</taxon>
        <taxon>Phlebotomus</taxon>
    </lineage>
</organism>
<comment type="subcellular location">
    <subcellularLocation>
        <location evidence="1">Nucleus</location>
    </subcellularLocation>
</comment>
<dbReference type="EMBL" id="AJVK01004296">
    <property type="status" value="NOT_ANNOTATED_CDS"/>
    <property type="molecule type" value="Genomic_DNA"/>
</dbReference>
<evidence type="ECO:0000256" key="4">
    <source>
        <dbReference type="ARBA" id="ARBA00023204"/>
    </source>
</evidence>
<dbReference type="Pfam" id="PF02144">
    <property type="entry name" value="Rad1"/>
    <property type="match status" value="1"/>
</dbReference>
<dbReference type="GO" id="GO:0030896">
    <property type="term" value="C:checkpoint clamp complex"/>
    <property type="evidence" value="ECO:0007669"/>
    <property type="project" value="TreeGrafter"/>
</dbReference>
<protein>
    <recommendedName>
        <fullName evidence="8">Checkpoint protein</fullName>
    </recommendedName>
</protein>
<dbReference type="SUPFAM" id="SSF55979">
    <property type="entry name" value="DNA clamp"/>
    <property type="match status" value="1"/>
</dbReference>
<evidence type="ECO:0000256" key="1">
    <source>
        <dbReference type="ARBA" id="ARBA00004123"/>
    </source>
</evidence>
<dbReference type="InterPro" id="IPR003021">
    <property type="entry name" value="Rad1_Rec1_Rad17"/>
</dbReference>
<dbReference type="InterPro" id="IPR046938">
    <property type="entry name" value="DNA_clamp_sf"/>
</dbReference>
<dbReference type="VEuPathDB" id="VectorBase:PPAPM1_003121"/>
<dbReference type="GO" id="GO:0000077">
    <property type="term" value="P:DNA damage checkpoint signaling"/>
    <property type="evidence" value="ECO:0007669"/>
    <property type="project" value="InterPro"/>
</dbReference>
<evidence type="ECO:0000256" key="2">
    <source>
        <dbReference type="ARBA" id="ARBA00010991"/>
    </source>
</evidence>
<dbReference type="PANTHER" id="PTHR10870">
    <property type="entry name" value="CELL CYCLE CHECKPOINT PROTEIN RAD1"/>
    <property type="match status" value="1"/>
</dbReference>
<accession>A0A1B0D9A6</accession>
<keyword evidence="5" id="KW-0539">Nucleus</keyword>
<dbReference type="VEuPathDB" id="VectorBase:PPAI004218"/>